<feature type="domain" description="Helix-turn-helix" evidence="1">
    <location>
        <begin position="7"/>
        <end position="56"/>
    </location>
</feature>
<dbReference type="Pfam" id="PF12728">
    <property type="entry name" value="HTH_17"/>
    <property type="match status" value="1"/>
</dbReference>
<evidence type="ECO:0000313" key="2">
    <source>
        <dbReference type="EMBL" id="AWK14181.1"/>
    </source>
</evidence>
<dbReference type="InterPro" id="IPR009061">
    <property type="entry name" value="DNA-bd_dom_put_sf"/>
</dbReference>
<dbReference type="Proteomes" id="UP000261875">
    <property type="component" value="Chromosome"/>
</dbReference>
<evidence type="ECO:0000313" key="3">
    <source>
        <dbReference type="Proteomes" id="UP000261875"/>
    </source>
</evidence>
<protein>
    <recommendedName>
        <fullName evidence="1">Helix-turn-helix domain-containing protein</fullName>
    </recommendedName>
</protein>
<organism evidence="2 3">
    <name type="scientific">Candidatus Fukatsuia symbiotica</name>
    <dbReference type="NCBI Taxonomy" id="1878942"/>
    <lineage>
        <taxon>Bacteria</taxon>
        <taxon>Pseudomonadati</taxon>
        <taxon>Pseudomonadota</taxon>
        <taxon>Gammaproteobacteria</taxon>
        <taxon>Enterobacterales</taxon>
        <taxon>Yersiniaceae</taxon>
        <taxon>Candidatus Fukatsuia</taxon>
    </lineage>
</organism>
<accession>A0A2U8I4U9</accession>
<dbReference type="AlphaFoldDB" id="A0A2U8I4U9"/>
<dbReference type="SUPFAM" id="SSF46955">
    <property type="entry name" value="Putative DNA-binding domain"/>
    <property type="match status" value="1"/>
</dbReference>
<gene>
    <name evidence="2" type="ORF">CCS41_06290</name>
</gene>
<dbReference type="OrthoDB" id="9800023at2"/>
<dbReference type="InterPro" id="IPR041657">
    <property type="entry name" value="HTH_17"/>
</dbReference>
<dbReference type="RefSeq" id="WP_119797381.1">
    <property type="nucleotide sequence ID" value="NZ_CP021659.1"/>
</dbReference>
<keyword evidence="3" id="KW-1185">Reference proteome</keyword>
<evidence type="ECO:0000259" key="1">
    <source>
        <dbReference type="Pfam" id="PF12728"/>
    </source>
</evidence>
<name>A0A2U8I4U9_9GAMM</name>
<sequence length="112" mass="12313">MDEDTRLTLKGAAELLGLSPRTVSKIIKSGALFGRRSDGKGGKYMILKSACIDYLRNPQARGGDDTFKGGKRCHSYSEGEYGTAISLPRQAKELGDRLVQRTRSKQRSCMTV</sequence>
<dbReference type="EMBL" id="CP021659">
    <property type="protein sequence ID" value="AWK14181.1"/>
    <property type="molecule type" value="Genomic_DNA"/>
</dbReference>
<reference evidence="2 3" key="1">
    <citation type="submission" date="2017-05" db="EMBL/GenBank/DDBJ databases">
        <title>Genome sequence of Candidatus Fukatsuia symbiotica and Candidatus Hamiltonella defensa from Acyrthosiphon pisum strain 5D.</title>
        <authorList>
            <person name="Patel V.A."/>
            <person name="Chevignon G."/>
            <person name="Russell J.A."/>
            <person name="Oliver K.M."/>
        </authorList>
    </citation>
    <scope>NUCLEOTIDE SEQUENCE [LARGE SCALE GENOMIC DNA]</scope>
    <source>
        <strain evidence="2 3">5D</strain>
    </source>
</reference>
<proteinExistence type="predicted"/>
<dbReference type="KEGG" id="fsm:CCS41_06290"/>